<reference evidence="7 8" key="1">
    <citation type="submission" date="2020-11" db="EMBL/GenBank/DDBJ databases">
        <title>Genomic insight of Alicyclobacillus mali FL 18 reveals a new arsenic-resistant strain, with potential in environmental biotechnology.</title>
        <authorList>
            <person name="Fiorentino G."/>
            <person name="Gallo G."/>
            <person name="Aulitto M."/>
        </authorList>
    </citation>
    <scope>NUCLEOTIDE SEQUENCE [LARGE SCALE GENOMIC DNA]</scope>
    <source>
        <strain evidence="7 8">FL 18</strain>
    </source>
</reference>
<comment type="catalytic activity">
    <reaction evidence="5 6">
        <text>urate + O2 + H2O = 5-hydroxyisourate + H2O2</text>
        <dbReference type="Rhea" id="RHEA:21368"/>
        <dbReference type="ChEBI" id="CHEBI:15377"/>
        <dbReference type="ChEBI" id="CHEBI:15379"/>
        <dbReference type="ChEBI" id="CHEBI:16240"/>
        <dbReference type="ChEBI" id="CHEBI:17775"/>
        <dbReference type="ChEBI" id="CHEBI:18072"/>
        <dbReference type="EC" id="1.7.3.3"/>
    </reaction>
</comment>
<dbReference type="InterPro" id="IPR002042">
    <property type="entry name" value="Uricase"/>
</dbReference>
<keyword evidence="4 5" id="KW-0560">Oxidoreductase</keyword>
<dbReference type="EC" id="1.7.3.3" evidence="5 6"/>
<comment type="pathway">
    <text evidence="1 5">Purine metabolism; urate degradation; (S)-allantoin from urate: step 1/3.</text>
</comment>
<dbReference type="NCBIfam" id="TIGR03383">
    <property type="entry name" value="urate_oxi"/>
    <property type="match status" value="1"/>
</dbReference>
<dbReference type="PANTHER" id="PTHR42874:SF1">
    <property type="entry name" value="URICASE"/>
    <property type="match status" value="1"/>
</dbReference>
<evidence type="ECO:0000256" key="1">
    <source>
        <dbReference type="ARBA" id="ARBA00004831"/>
    </source>
</evidence>
<evidence type="ECO:0000313" key="7">
    <source>
        <dbReference type="EMBL" id="MBF8378372.1"/>
    </source>
</evidence>
<dbReference type="EMBL" id="JADPKZ010000044">
    <property type="protein sequence ID" value="MBF8378372.1"/>
    <property type="molecule type" value="Genomic_DNA"/>
</dbReference>
<gene>
    <name evidence="7" type="primary">pucL</name>
    <name evidence="7" type="ORF">IW967_10930</name>
</gene>
<organism evidence="7 8">
    <name type="scientific">Alicyclobacillus mali</name>
    <name type="common">ex Roth et al. 2021</name>
    <dbReference type="NCBI Taxonomy" id="1123961"/>
    <lineage>
        <taxon>Bacteria</taxon>
        <taxon>Bacillati</taxon>
        <taxon>Bacillota</taxon>
        <taxon>Bacilli</taxon>
        <taxon>Bacillales</taxon>
        <taxon>Alicyclobacillaceae</taxon>
        <taxon>Alicyclobacillus</taxon>
    </lineage>
</organism>
<dbReference type="Pfam" id="PF01014">
    <property type="entry name" value="Uricase"/>
    <property type="match status" value="2"/>
</dbReference>
<evidence type="ECO:0000256" key="2">
    <source>
        <dbReference type="ARBA" id="ARBA00009760"/>
    </source>
</evidence>
<proteinExistence type="inferred from homology"/>
<comment type="similarity">
    <text evidence="2 5 6">Belongs to the uricase family.</text>
</comment>
<evidence type="ECO:0000313" key="8">
    <source>
        <dbReference type="Proteomes" id="UP000642910"/>
    </source>
</evidence>
<dbReference type="Proteomes" id="UP000642910">
    <property type="component" value="Unassembled WGS sequence"/>
</dbReference>
<comment type="function">
    <text evidence="5 6">Catalyzes the oxidation of uric acid to 5-hydroxyisourate, which is further processed to form (S)-allantoin.</text>
</comment>
<dbReference type="Gene3D" id="3.10.270.10">
    <property type="entry name" value="Urate Oxidase"/>
    <property type="match status" value="1"/>
</dbReference>
<protein>
    <recommendedName>
        <fullName evidence="5 6">Uricase</fullName>
        <ecNumber evidence="5 6">1.7.3.3</ecNumber>
    </recommendedName>
    <alternativeName>
        <fullName evidence="5">Urate oxidase</fullName>
    </alternativeName>
</protein>
<evidence type="ECO:0000256" key="6">
    <source>
        <dbReference type="RuleBase" id="RU004455"/>
    </source>
</evidence>
<dbReference type="PRINTS" id="PR00093">
    <property type="entry name" value="URICASE"/>
</dbReference>
<accession>A0ABS0F4Y9</accession>
<sequence length="329" mass="37547">MRMESHSPLGIYYGKDDVYVYRTCHTPLHAWTPIHESPVEFRDQTVFGARVRMAVEGDAFLPSFRDGDNRDVIATDSMKNFLLRHAALYEGPSLDGYLAFAGGRLLETYPHVRAVELYADEQAFRPVPVPGAEGFEDSTLVFLHSRNEWSTAELRMERHPDGSPFVVWHRSGLDGLHLIKIRGNSFVGYIRDEYTTLPEDSNRPLYVFLSARWTYVDPLSALSNQATGYVLAEQIRDLAGAVFHALDTRSIQHLIHRICALALVRFPQLESITFQSQNRTWERIVETADGRGQVYTEPRPPFGFQGITMTRADLAEQWPHFEAEWETAT</sequence>
<dbReference type="PANTHER" id="PTHR42874">
    <property type="entry name" value="URICASE"/>
    <property type="match status" value="1"/>
</dbReference>
<dbReference type="SUPFAM" id="SSF55620">
    <property type="entry name" value="Tetrahydrobiopterin biosynthesis enzymes-like"/>
    <property type="match status" value="2"/>
</dbReference>
<evidence type="ECO:0000256" key="5">
    <source>
        <dbReference type="PIRNR" id="PIRNR000241"/>
    </source>
</evidence>
<keyword evidence="3 5" id="KW-0659">Purine metabolism</keyword>
<comment type="caution">
    <text evidence="7">The sequence shown here is derived from an EMBL/GenBank/DDBJ whole genome shotgun (WGS) entry which is preliminary data.</text>
</comment>
<dbReference type="PIRSF" id="PIRSF000241">
    <property type="entry name" value="Urate_oxidase"/>
    <property type="match status" value="1"/>
</dbReference>
<evidence type="ECO:0000256" key="3">
    <source>
        <dbReference type="ARBA" id="ARBA00022631"/>
    </source>
</evidence>
<evidence type="ECO:0000256" key="4">
    <source>
        <dbReference type="ARBA" id="ARBA00023002"/>
    </source>
</evidence>
<name>A0ABS0F4Y9_9BACL</name>
<keyword evidence="8" id="KW-1185">Reference proteome</keyword>